<evidence type="ECO:0000259" key="2">
    <source>
        <dbReference type="Pfam" id="PF01593"/>
    </source>
</evidence>
<dbReference type="Gene3D" id="3.50.50.60">
    <property type="entry name" value="FAD/NAD(P)-binding domain"/>
    <property type="match status" value="2"/>
</dbReference>
<evidence type="ECO:0000313" key="3">
    <source>
        <dbReference type="EMBL" id="CAB9528117.1"/>
    </source>
</evidence>
<evidence type="ECO:0000256" key="1">
    <source>
        <dbReference type="SAM" id="MobiDB-lite"/>
    </source>
</evidence>
<dbReference type="EMBL" id="CAICTM010002148">
    <property type="protein sequence ID" value="CAB9528117.1"/>
    <property type="molecule type" value="Genomic_DNA"/>
</dbReference>
<dbReference type="Proteomes" id="UP001153069">
    <property type="component" value="Unassembled WGS sequence"/>
</dbReference>
<accession>A0A9N8HWD5</accession>
<gene>
    <name evidence="3" type="ORF">SEMRO_2150_G316660.1</name>
</gene>
<evidence type="ECO:0000313" key="4">
    <source>
        <dbReference type="Proteomes" id="UP001153069"/>
    </source>
</evidence>
<dbReference type="InterPro" id="IPR050281">
    <property type="entry name" value="Flavin_monoamine_oxidase"/>
</dbReference>
<comment type="caution">
    <text evidence="3">The sequence shown here is derived from an EMBL/GenBank/DDBJ whole genome shotgun (WGS) entry which is preliminary data.</text>
</comment>
<dbReference type="Pfam" id="PF01593">
    <property type="entry name" value="Amino_oxidase"/>
    <property type="match status" value="2"/>
</dbReference>
<dbReference type="GO" id="GO:0016491">
    <property type="term" value="F:oxidoreductase activity"/>
    <property type="evidence" value="ECO:0007669"/>
    <property type="project" value="InterPro"/>
</dbReference>
<reference evidence="3" key="1">
    <citation type="submission" date="2020-06" db="EMBL/GenBank/DDBJ databases">
        <authorList>
            <consortium name="Plant Systems Biology data submission"/>
        </authorList>
    </citation>
    <scope>NUCLEOTIDE SEQUENCE</scope>
    <source>
        <strain evidence="3">D6</strain>
    </source>
</reference>
<dbReference type="PANTHER" id="PTHR10742:SF410">
    <property type="entry name" value="LYSINE-SPECIFIC HISTONE DEMETHYLASE 2"/>
    <property type="match status" value="1"/>
</dbReference>
<dbReference type="SUPFAM" id="SSF54373">
    <property type="entry name" value="FAD-linked reductases, C-terminal domain"/>
    <property type="match status" value="1"/>
</dbReference>
<dbReference type="InterPro" id="IPR002937">
    <property type="entry name" value="Amino_oxidase"/>
</dbReference>
<dbReference type="PANTHER" id="PTHR10742">
    <property type="entry name" value="FLAVIN MONOAMINE OXIDASE"/>
    <property type="match status" value="1"/>
</dbReference>
<feature type="region of interest" description="Disordered" evidence="1">
    <location>
        <begin position="392"/>
        <end position="415"/>
    </location>
</feature>
<dbReference type="OrthoDB" id="47919at2759"/>
<dbReference type="Gene3D" id="3.90.660.10">
    <property type="match status" value="1"/>
</dbReference>
<feature type="domain" description="Amine oxidase" evidence="2">
    <location>
        <begin position="134"/>
        <end position="375"/>
    </location>
</feature>
<dbReference type="SUPFAM" id="SSF51905">
    <property type="entry name" value="FAD/NAD(P)-binding domain"/>
    <property type="match status" value="1"/>
</dbReference>
<feature type="compositionally biased region" description="Basic and acidic residues" evidence="1">
    <location>
        <begin position="393"/>
        <end position="405"/>
    </location>
</feature>
<organism evidence="3 4">
    <name type="scientific">Seminavis robusta</name>
    <dbReference type="NCBI Taxonomy" id="568900"/>
    <lineage>
        <taxon>Eukaryota</taxon>
        <taxon>Sar</taxon>
        <taxon>Stramenopiles</taxon>
        <taxon>Ochrophyta</taxon>
        <taxon>Bacillariophyta</taxon>
        <taxon>Bacillariophyceae</taxon>
        <taxon>Bacillariophycidae</taxon>
        <taxon>Naviculales</taxon>
        <taxon>Naviculaceae</taxon>
        <taxon>Seminavis</taxon>
    </lineage>
</organism>
<name>A0A9N8HWD5_9STRA</name>
<feature type="domain" description="Amine oxidase" evidence="2">
    <location>
        <begin position="28"/>
        <end position="124"/>
    </location>
</feature>
<sequence length="436" mass="49137">MAANMNVSAAVNATLVNVDVLIIGAGAAGLTAAYDLKRSSDNSFRILEASSVIGGRLKKMPTGFADFPIDIGGEWIHDEPTVLENITGVEVEVETIPYVDSYVEWEDGEWYSYGYYTEDYKFVNYTWFDLFNDYMAPDVLDHVDFDCQVEFIDWSTIPVEVSCSDGLRYFTANHVIVTVPMSVLQSDDIYFEPALPVETQVAIDKYDFMSGMKVFMKYGERFYREAFEFASDYPYDEDWINGSSRYFYSATFGQDTDLNILGSFSVGDTYEPFVNLTNEQIFASINTQLDSVYEGQASEYFVEGYVQDWNDQPYIRGSYTHLDETPDEWDAIEELRLPLEDRIFFAGEAIPPYTYQFGNVHGAAYSGRAAAEKIMDLLGQADADLDASISRTKSGEALEHSEKTHGSPSLSSSSRRTFVSHPVVSFCLTMFASYLV</sequence>
<protein>
    <submittedName>
        <fullName evidence="3">Peroxisomal N(1)-acetyl-spermine/spermidine oxidase</fullName>
    </submittedName>
</protein>
<keyword evidence="4" id="KW-1185">Reference proteome</keyword>
<dbReference type="InterPro" id="IPR036188">
    <property type="entry name" value="FAD/NAD-bd_sf"/>
</dbReference>
<dbReference type="AlphaFoldDB" id="A0A9N8HWD5"/>
<proteinExistence type="predicted"/>